<reference evidence="2 3" key="1">
    <citation type="journal article" date="2018" name="Front. Plant Sci.">
        <title>Red Clover (Trifolium pratense) and Zigzag Clover (T. medium) - A Picture of Genomic Similarities and Differences.</title>
        <authorList>
            <person name="Dluhosova J."/>
            <person name="Istvanek J."/>
            <person name="Nedelnik J."/>
            <person name="Repkova J."/>
        </authorList>
    </citation>
    <scope>NUCLEOTIDE SEQUENCE [LARGE SCALE GENOMIC DNA]</scope>
    <source>
        <strain evidence="3">cv. 10/8</strain>
        <tissue evidence="2">Leaf</tissue>
    </source>
</reference>
<feature type="compositionally biased region" description="Low complexity" evidence="1">
    <location>
        <begin position="42"/>
        <end position="59"/>
    </location>
</feature>
<comment type="caution">
    <text evidence="2">The sequence shown here is derived from an EMBL/GenBank/DDBJ whole genome shotgun (WGS) entry which is preliminary data.</text>
</comment>
<name>A0A392MJF7_9FABA</name>
<protein>
    <submittedName>
        <fullName evidence="2">Uncharacterized protein</fullName>
    </submittedName>
</protein>
<gene>
    <name evidence="2" type="ORF">A2U01_0008081</name>
</gene>
<feature type="compositionally biased region" description="Basic and acidic residues" evidence="1">
    <location>
        <begin position="26"/>
        <end position="37"/>
    </location>
</feature>
<dbReference type="EMBL" id="LXQA010011754">
    <property type="protein sequence ID" value="MCH87215.1"/>
    <property type="molecule type" value="Genomic_DNA"/>
</dbReference>
<accession>A0A392MJF7</accession>
<proteinExistence type="predicted"/>
<organism evidence="2 3">
    <name type="scientific">Trifolium medium</name>
    <dbReference type="NCBI Taxonomy" id="97028"/>
    <lineage>
        <taxon>Eukaryota</taxon>
        <taxon>Viridiplantae</taxon>
        <taxon>Streptophyta</taxon>
        <taxon>Embryophyta</taxon>
        <taxon>Tracheophyta</taxon>
        <taxon>Spermatophyta</taxon>
        <taxon>Magnoliopsida</taxon>
        <taxon>eudicotyledons</taxon>
        <taxon>Gunneridae</taxon>
        <taxon>Pentapetalae</taxon>
        <taxon>rosids</taxon>
        <taxon>fabids</taxon>
        <taxon>Fabales</taxon>
        <taxon>Fabaceae</taxon>
        <taxon>Papilionoideae</taxon>
        <taxon>50 kb inversion clade</taxon>
        <taxon>NPAAA clade</taxon>
        <taxon>Hologalegina</taxon>
        <taxon>IRL clade</taxon>
        <taxon>Trifolieae</taxon>
        <taxon>Trifolium</taxon>
    </lineage>
</organism>
<keyword evidence="3" id="KW-1185">Reference proteome</keyword>
<evidence type="ECO:0000256" key="1">
    <source>
        <dbReference type="SAM" id="MobiDB-lite"/>
    </source>
</evidence>
<sequence>MARRKNANQSSDAHSKEDDQEVNMPRIDEVPSHEILRSDPVISQIQTSTTYSSIPYEEC</sequence>
<dbReference type="Proteomes" id="UP000265520">
    <property type="component" value="Unassembled WGS sequence"/>
</dbReference>
<feature type="region of interest" description="Disordered" evidence="1">
    <location>
        <begin position="1"/>
        <end position="59"/>
    </location>
</feature>
<dbReference type="AlphaFoldDB" id="A0A392MJF7"/>
<evidence type="ECO:0000313" key="3">
    <source>
        <dbReference type="Proteomes" id="UP000265520"/>
    </source>
</evidence>
<evidence type="ECO:0000313" key="2">
    <source>
        <dbReference type="EMBL" id="MCH87215.1"/>
    </source>
</evidence>